<feature type="domain" description="NADP-dependent oxidoreductase" evidence="2">
    <location>
        <begin position="15"/>
        <end position="308"/>
    </location>
</feature>
<dbReference type="OrthoDB" id="9768793at2"/>
<dbReference type="FunFam" id="3.20.20.100:FF:000004">
    <property type="entry name" value="Oxidoreductase, aldo/keto reductase"/>
    <property type="match status" value="1"/>
</dbReference>
<evidence type="ECO:0000256" key="1">
    <source>
        <dbReference type="ARBA" id="ARBA00023002"/>
    </source>
</evidence>
<evidence type="ECO:0000313" key="3">
    <source>
        <dbReference type="EMBL" id="PSL57549.1"/>
    </source>
</evidence>
<organism evidence="3 4">
    <name type="scientific">Saccharothrix carnea</name>
    <dbReference type="NCBI Taxonomy" id="1280637"/>
    <lineage>
        <taxon>Bacteria</taxon>
        <taxon>Bacillati</taxon>
        <taxon>Actinomycetota</taxon>
        <taxon>Actinomycetes</taxon>
        <taxon>Pseudonocardiales</taxon>
        <taxon>Pseudonocardiaceae</taxon>
        <taxon>Saccharothrix</taxon>
    </lineage>
</organism>
<dbReference type="SUPFAM" id="SSF51430">
    <property type="entry name" value="NAD(P)-linked oxidoreductase"/>
    <property type="match status" value="1"/>
</dbReference>
<name>A0A2P8IGF6_SACCR</name>
<sequence length="321" mass="33780">MEQRYLGRSGLRVSRIALGTMTWGRDTDADEAATQLLAFTEAGGTLVDTADVYVEGESERILGGLLGEVVPRDELVIATKAVARRNDGPFGGGASRGALLNALDGSLRRLGVEHIDLWQLHAWDANVPLEETLSALDTAVSSGRVRYAGVSNYSGWQLGTAAALPGHTPLVSTQVEYSLLERGVEREVVPAARHHGIGLLPWAPLGRGVLTGKYRNGTPSDSRGASAHFAGYVEQHRTERAARIVQAVATAADGLGTNALCVALAWVRDRPGVVAPVVGARDTAQLLGSLAAEELTLPPAICAALDDVSAVELGYPERPLG</sequence>
<dbReference type="Pfam" id="PF00248">
    <property type="entry name" value="Aldo_ket_red"/>
    <property type="match status" value="1"/>
</dbReference>
<accession>A0A2P8IGF6</accession>
<dbReference type="AlphaFoldDB" id="A0A2P8IGF6"/>
<protein>
    <submittedName>
        <fullName evidence="3">Aryl-alcohol dehydrogenase-like predicted oxidoreductase</fullName>
    </submittedName>
</protein>
<dbReference type="Gene3D" id="3.20.20.100">
    <property type="entry name" value="NADP-dependent oxidoreductase domain"/>
    <property type="match status" value="1"/>
</dbReference>
<keyword evidence="4" id="KW-1185">Reference proteome</keyword>
<dbReference type="InterPro" id="IPR036812">
    <property type="entry name" value="NAD(P)_OxRdtase_dom_sf"/>
</dbReference>
<dbReference type="PANTHER" id="PTHR43364">
    <property type="entry name" value="NADH-SPECIFIC METHYLGLYOXAL REDUCTASE-RELATED"/>
    <property type="match status" value="1"/>
</dbReference>
<evidence type="ECO:0000259" key="2">
    <source>
        <dbReference type="Pfam" id="PF00248"/>
    </source>
</evidence>
<dbReference type="Proteomes" id="UP000241118">
    <property type="component" value="Unassembled WGS sequence"/>
</dbReference>
<dbReference type="EMBL" id="PYAX01000002">
    <property type="protein sequence ID" value="PSL57549.1"/>
    <property type="molecule type" value="Genomic_DNA"/>
</dbReference>
<dbReference type="InterPro" id="IPR050523">
    <property type="entry name" value="AKR_Detox_Biosynth"/>
</dbReference>
<dbReference type="RefSeq" id="WP_106614467.1">
    <property type="nucleotide sequence ID" value="NZ_PYAX01000002.1"/>
</dbReference>
<dbReference type="PANTHER" id="PTHR43364:SF18">
    <property type="entry name" value="OXIDOREDUCTASE"/>
    <property type="match status" value="1"/>
</dbReference>
<proteinExistence type="predicted"/>
<dbReference type="InterPro" id="IPR023210">
    <property type="entry name" value="NADP_OxRdtase_dom"/>
</dbReference>
<keyword evidence="1" id="KW-0560">Oxidoreductase</keyword>
<comment type="caution">
    <text evidence="3">The sequence shown here is derived from an EMBL/GenBank/DDBJ whole genome shotgun (WGS) entry which is preliminary data.</text>
</comment>
<reference evidence="3 4" key="1">
    <citation type="submission" date="2018-03" db="EMBL/GenBank/DDBJ databases">
        <title>Genomic Encyclopedia of Type Strains, Phase III (KMG-III): the genomes of soil and plant-associated and newly described type strains.</title>
        <authorList>
            <person name="Whitman W."/>
        </authorList>
    </citation>
    <scope>NUCLEOTIDE SEQUENCE [LARGE SCALE GENOMIC DNA]</scope>
    <source>
        <strain evidence="3 4">CGMCC 4.7097</strain>
    </source>
</reference>
<dbReference type="GO" id="GO:0016491">
    <property type="term" value="F:oxidoreductase activity"/>
    <property type="evidence" value="ECO:0007669"/>
    <property type="project" value="UniProtKB-KW"/>
</dbReference>
<dbReference type="GO" id="GO:0005829">
    <property type="term" value="C:cytosol"/>
    <property type="evidence" value="ECO:0007669"/>
    <property type="project" value="UniProtKB-ARBA"/>
</dbReference>
<evidence type="ECO:0000313" key="4">
    <source>
        <dbReference type="Proteomes" id="UP000241118"/>
    </source>
</evidence>
<gene>
    <name evidence="3" type="ORF">B0I31_102528</name>
</gene>